<comment type="caution">
    <text evidence="3">The sequence shown here is derived from an EMBL/GenBank/DDBJ whole genome shotgun (WGS) entry which is preliminary data.</text>
</comment>
<dbReference type="SUPFAM" id="SSF51556">
    <property type="entry name" value="Metallo-dependent hydrolases"/>
    <property type="match status" value="1"/>
</dbReference>
<protein>
    <submittedName>
        <fullName evidence="3">Amidohydrolase family protein</fullName>
    </submittedName>
</protein>
<dbReference type="PANTHER" id="PTHR43569">
    <property type="entry name" value="AMIDOHYDROLASE"/>
    <property type="match status" value="1"/>
</dbReference>
<evidence type="ECO:0000259" key="2">
    <source>
        <dbReference type="Pfam" id="PF04909"/>
    </source>
</evidence>
<evidence type="ECO:0000313" key="4">
    <source>
        <dbReference type="Proteomes" id="UP001500975"/>
    </source>
</evidence>
<reference evidence="4" key="1">
    <citation type="journal article" date="2019" name="Int. J. Syst. Evol. Microbiol.">
        <title>The Global Catalogue of Microorganisms (GCM) 10K type strain sequencing project: providing services to taxonomists for standard genome sequencing and annotation.</title>
        <authorList>
            <consortium name="The Broad Institute Genomics Platform"/>
            <consortium name="The Broad Institute Genome Sequencing Center for Infectious Disease"/>
            <person name="Wu L."/>
            <person name="Ma J."/>
        </authorList>
    </citation>
    <scope>NUCLEOTIDE SEQUENCE [LARGE SCALE GENOMIC DNA]</scope>
    <source>
        <strain evidence="4">JCM 17804</strain>
    </source>
</reference>
<proteinExistence type="inferred from homology"/>
<dbReference type="Pfam" id="PF04909">
    <property type="entry name" value="Amidohydro_2"/>
    <property type="match status" value="1"/>
</dbReference>
<comment type="similarity">
    <text evidence="1">Belongs to the metallo-dependent hydrolases superfamily.</text>
</comment>
<evidence type="ECO:0000313" key="3">
    <source>
        <dbReference type="EMBL" id="GAA4353745.1"/>
    </source>
</evidence>
<name>A0ABP8I933_9BURK</name>
<dbReference type="RefSeq" id="WP_345540676.1">
    <property type="nucleotide sequence ID" value="NZ_BAABGJ010000079.1"/>
</dbReference>
<dbReference type="InterPro" id="IPR006680">
    <property type="entry name" value="Amidohydro-rel"/>
</dbReference>
<feature type="domain" description="Amidohydrolase-related" evidence="2">
    <location>
        <begin position="32"/>
        <end position="342"/>
    </location>
</feature>
<dbReference type="InterPro" id="IPR032466">
    <property type="entry name" value="Metal_Hydrolase"/>
</dbReference>
<dbReference type="EMBL" id="BAABGJ010000079">
    <property type="protein sequence ID" value="GAA4353745.1"/>
    <property type="molecule type" value="Genomic_DNA"/>
</dbReference>
<accession>A0ABP8I933</accession>
<dbReference type="Proteomes" id="UP001500975">
    <property type="component" value="Unassembled WGS sequence"/>
</dbReference>
<gene>
    <name evidence="3" type="ORF">GCM10023165_44280</name>
</gene>
<organism evidence="3 4">
    <name type="scientific">Variovorax defluvii</name>
    <dbReference type="NCBI Taxonomy" id="913761"/>
    <lineage>
        <taxon>Bacteria</taxon>
        <taxon>Pseudomonadati</taxon>
        <taxon>Pseudomonadota</taxon>
        <taxon>Betaproteobacteria</taxon>
        <taxon>Burkholderiales</taxon>
        <taxon>Comamonadaceae</taxon>
        <taxon>Variovorax</taxon>
    </lineage>
</organism>
<dbReference type="Gene3D" id="3.20.20.140">
    <property type="entry name" value="Metal-dependent hydrolases"/>
    <property type="match status" value="1"/>
</dbReference>
<evidence type="ECO:0000256" key="1">
    <source>
        <dbReference type="ARBA" id="ARBA00038310"/>
    </source>
</evidence>
<dbReference type="PANTHER" id="PTHR43569:SF1">
    <property type="entry name" value="BLL3371 PROTEIN"/>
    <property type="match status" value="1"/>
</dbReference>
<dbReference type="InterPro" id="IPR052350">
    <property type="entry name" value="Metallo-dep_Lactonases"/>
</dbReference>
<keyword evidence="4" id="KW-1185">Reference proteome</keyword>
<sequence>MNKATLTTVPMTHKLHEGRNEPILDPDLAVLDAHHHLFDRPALKYLMEDYLRDAGSGHRVVASVYVETRAFAWTHGPDVLRPLGEVEFANAVGTLCATGAYGPARVCAAIVGYADLREGDAVAALLDRAMAMAPDRFRGVRQPCLEFRNPDGLRYAPNPPSPGTLDSTGFRQAFRHLGMRGLSFDAAVLHHQLPQIAVLADAFPNTTIVLNHIGIAEGIGLHATGRAEAMREWRKELQDLARRPNVMCKLGGLGMPFWGLGLEDRTEPTSYLDLAAAWKPYVEAGIEFFGPARCMMSSNYPVDGRSCGFVPLWNALKHIVAGCSFEEKAALFHGTAARVYRIAL</sequence>